<keyword evidence="1" id="KW-0732">Signal</keyword>
<dbReference type="Gene3D" id="2.60.120.380">
    <property type="match status" value="1"/>
</dbReference>
<evidence type="ECO:0000313" key="3">
    <source>
        <dbReference type="Proteomes" id="UP000304148"/>
    </source>
</evidence>
<gene>
    <name evidence="2" type="ORF">PBLR_12839</name>
</gene>
<dbReference type="AlphaFoldDB" id="A0A383RB81"/>
<feature type="signal peptide" evidence="1">
    <location>
        <begin position="1"/>
        <end position="23"/>
    </location>
</feature>
<evidence type="ECO:0000313" key="2">
    <source>
        <dbReference type="EMBL" id="SYX84417.1"/>
    </source>
</evidence>
<feature type="chain" id="PRO_5016715534" evidence="1">
    <location>
        <begin position="24"/>
        <end position="140"/>
    </location>
</feature>
<name>A0A383RB81_PAEAL</name>
<organism evidence="2 3">
    <name type="scientific">Paenibacillus alvei</name>
    <name type="common">Bacillus alvei</name>
    <dbReference type="NCBI Taxonomy" id="44250"/>
    <lineage>
        <taxon>Bacteria</taxon>
        <taxon>Bacillati</taxon>
        <taxon>Bacillota</taxon>
        <taxon>Bacilli</taxon>
        <taxon>Bacillales</taxon>
        <taxon>Paenibacillaceae</taxon>
        <taxon>Paenibacillus</taxon>
    </lineage>
</organism>
<protein>
    <submittedName>
        <fullName evidence="2">Uncharacterized protein</fullName>
    </submittedName>
</protein>
<dbReference type="RefSeq" id="WP_138186347.1">
    <property type="nucleotide sequence ID" value="NZ_LS992241.1"/>
</dbReference>
<sequence>MKKFVSTLLVFALMFVFSTSAFAAKGVADTMETAIDLPAGTDYSLFIQDSNDKDWYKWTNNLGHYEMIYLILNGGSDNEDFRFGFVIKYKNGDKSDMLYADHTQYLHFITNILVPPEATIYFVVKKNSDGPAGYKISRNK</sequence>
<reference evidence="3" key="1">
    <citation type="submission" date="2018-08" db="EMBL/GenBank/DDBJ databases">
        <authorList>
            <person name="Chevrot R."/>
        </authorList>
    </citation>
    <scope>NUCLEOTIDE SEQUENCE [LARGE SCALE GENOMIC DNA]</scope>
</reference>
<evidence type="ECO:0000256" key="1">
    <source>
        <dbReference type="SAM" id="SignalP"/>
    </source>
</evidence>
<dbReference type="EMBL" id="LS992241">
    <property type="protein sequence ID" value="SYX84417.1"/>
    <property type="molecule type" value="Genomic_DNA"/>
</dbReference>
<dbReference type="Proteomes" id="UP000304148">
    <property type="component" value="Chromosome"/>
</dbReference>
<proteinExistence type="predicted"/>
<accession>A0A383RB81</accession>